<dbReference type="NCBIfam" id="TIGR00125">
    <property type="entry name" value="cyt_tran_rel"/>
    <property type="match status" value="1"/>
</dbReference>
<evidence type="ECO:0000313" key="13">
    <source>
        <dbReference type="Proteomes" id="UP000837958"/>
    </source>
</evidence>
<evidence type="ECO:0000256" key="2">
    <source>
        <dbReference type="ARBA" id="ARBA00022741"/>
    </source>
</evidence>
<dbReference type="GO" id="GO:0016747">
    <property type="term" value="F:acyltransferase activity, transferring groups other than amino-acyl groups"/>
    <property type="evidence" value="ECO:0007669"/>
    <property type="project" value="InterPro"/>
</dbReference>
<dbReference type="FunFam" id="3.40.630.30:FF:000024">
    <property type="entry name" value="[Citrate [pro-3S]-lyase] ligase"/>
    <property type="match status" value="1"/>
</dbReference>
<dbReference type="InterPro" id="IPR014729">
    <property type="entry name" value="Rossmann-like_a/b/a_fold"/>
</dbReference>
<comment type="function">
    <text evidence="5 8">Acetylation of prosthetic group (2-(5''-phosphoribosyl)-3'-dephosphocoenzyme-A) of the gamma subunit of citrate lyase.</text>
</comment>
<dbReference type="GO" id="GO:0008771">
    <property type="term" value="F:[citrate (pro-3S)-lyase] ligase activity"/>
    <property type="evidence" value="ECO:0007669"/>
    <property type="project" value="UniProtKB-EC"/>
</dbReference>
<dbReference type="GO" id="GO:0005524">
    <property type="term" value="F:ATP binding"/>
    <property type="evidence" value="ECO:0007669"/>
    <property type="project" value="UniProtKB-UniRule"/>
</dbReference>
<evidence type="ECO:0000313" key="10">
    <source>
        <dbReference type="EMBL" id="CAH0451040.1"/>
    </source>
</evidence>
<dbReference type="RefSeq" id="WP_005657822.1">
    <property type="nucleotide sequence ID" value="NZ_AAZF01000006.1"/>
</dbReference>
<dbReference type="InterPro" id="IPR005216">
    <property type="entry name" value="Citrate_lyase_ligase"/>
</dbReference>
<keyword evidence="11" id="KW-0456">Lyase</keyword>
<evidence type="ECO:0000256" key="4">
    <source>
        <dbReference type="ARBA" id="ARBA00051405"/>
    </source>
</evidence>
<dbReference type="SMART" id="SM00764">
    <property type="entry name" value="Citrate_ly_lig"/>
    <property type="match status" value="1"/>
</dbReference>
<dbReference type="SUPFAM" id="SSF55729">
    <property type="entry name" value="Acyl-CoA N-acyltransferases (Nat)"/>
    <property type="match status" value="1"/>
</dbReference>
<protein>
    <recommendedName>
        <fullName evidence="7 8">[Citrate [pro-3S]-lyase] ligase</fullName>
        <ecNumber evidence="6 8">6.2.1.22</ecNumber>
    </recommendedName>
</protein>
<evidence type="ECO:0000256" key="8">
    <source>
        <dbReference type="PIRNR" id="PIRNR005751"/>
    </source>
</evidence>
<evidence type="ECO:0000313" key="11">
    <source>
        <dbReference type="EMBL" id="EDJ92583.1"/>
    </source>
</evidence>
<evidence type="ECO:0000313" key="12">
    <source>
        <dbReference type="Proteomes" id="UP000003185"/>
    </source>
</evidence>
<name>A0A0H3PLA4_HAEI3</name>
<comment type="catalytic activity">
    <reaction evidence="4 8">
        <text>holo-[citrate lyase ACP] + acetate + ATP = acetyl-[citrate lyase ACP] + AMP + diphosphate</text>
        <dbReference type="Rhea" id="RHEA:23788"/>
        <dbReference type="Rhea" id="RHEA-COMP:10158"/>
        <dbReference type="Rhea" id="RHEA-COMP:13710"/>
        <dbReference type="ChEBI" id="CHEBI:30089"/>
        <dbReference type="ChEBI" id="CHEBI:30616"/>
        <dbReference type="ChEBI" id="CHEBI:33019"/>
        <dbReference type="ChEBI" id="CHEBI:82683"/>
        <dbReference type="ChEBI" id="CHEBI:137976"/>
        <dbReference type="ChEBI" id="CHEBI:456215"/>
        <dbReference type="EC" id="6.2.1.22"/>
    </reaction>
</comment>
<dbReference type="EC" id="6.2.1.22" evidence="6 8"/>
<evidence type="ECO:0000256" key="6">
    <source>
        <dbReference type="ARBA" id="ARBA00066591"/>
    </source>
</evidence>
<dbReference type="Gene3D" id="3.40.630.30">
    <property type="match status" value="1"/>
</dbReference>
<dbReference type="CDD" id="cd02169">
    <property type="entry name" value="Citrate_lyase_ligase"/>
    <property type="match status" value="1"/>
</dbReference>
<dbReference type="SUPFAM" id="SSF52374">
    <property type="entry name" value="Nucleotidylyl transferase"/>
    <property type="match status" value="1"/>
</dbReference>
<dbReference type="FunFam" id="3.40.50.620:FF:000071">
    <property type="entry name" value="[Citrate [pro-3S]-lyase] ligase"/>
    <property type="match status" value="1"/>
</dbReference>
<reference evidence="11 12" key="1">
    <citation type="journal article" date="2007" name="Genome Biol.">
        <title>Characterization and modeling of the Haemophilus influenzae core and supragenomes based on the complete genomic sequences of Rd and 12 clinical nontypeable strains.</title>
        <authorList>
            <person name="Hogg J.S."/>
            <person name="Hu F.Z."/>
            <person name="Janto B."/>
            <person name="Boissy R."/>
            <person name="Hayes J."/>
            <person name="Keefe R."/>
            <person name="Post J.C."/>
            <person name="Ehrlich G.D."/>
        </authorList>
    </citation>
    <scope>NUCLEOTIDE SEQUENCE [LARGE SCALE GENOMIC DNA]</scope>
    <source>
        <strain evidence="11">3655</strain>
        <strain evidence="12">NTHi 3655</strain>
    </source>
</reference>
<sequence length="335" mass="38525">MQFERISTEQKKLSLIQTFLHQNALKLDEQIEYFVVGYNDNEQIVVCGGLAGNIIKCVAIDESLRGSGVALQLITELVDLAYTLKRPHLFIYTKPEYATLFKSCGFYIISDANPYVVLLENSATRLQKQCSLWEKMRVDGNRIGSIVMNANPFTLGHRYLIEQALQQCDHLHLFIVGEDASQFSYTERFEMIQQGIFDLSNITLHSGSDYIISRATFPNYFLKDQLITDESYFEIDLKLFRLHIAQALGITHRFVGTELNCPVTAEYNRQMHYWLMDAEMNAPKINVIEIPRKTASNHIISASTVRKHLAEKNWTQLAEFVPMTTLNYLQKCGRF</sequence>
<evidence type="ECO:0000256" key="5">
    <source>
        <dbReference type="ARBA" id="ARBA00058086"/>
    </source>
</evidence>
<dbReference type="PROSITE" id="PS51186">
    <property type="entry name" value="GNAT"/>
    <property type="match status" value="1"/>
</dbReference>
<reference evidence="10" key="3">
    <citation type="submission" date="2024-01" db="EMBL/GenBank/DDBJ databases">
        <authorList>
            <person name="Riesbeck K."/>
        </authorList>
    </citation>
    <scope>NUCLEOTIDE SEQUENCE</scope>
    <source>
        <strain evidence="10">3655</strain>
    </source>
</reference>
<dbReference type="PIRSF" id="PIRSF005751">
    <property type="entry name" value="Acet_citr_lig"/>
    <property type="match status" value="1"/>
</dbReference>
<dbReference type="InterPro" id="IPR016181">
    <property type="entry name" value="Acyl_CoA_acyltransferase"/>
</dbReference>
<dbReference type="PANTHER" id="PTHR40599:SF2">
    <property type="entry name" value="[CITRATE [PRO-3S]-LYASE] LIGASE"/>
    <property type="match status" value="1"/>
</dbReference>
<dbReference type="Gene3D" id="3.40.50.620">
    <property type="entry name" value="HUPs"/>
    <property type="match status" value="1"/>
</dbReference>
<keyword evidence="2 8" id="KW-0547">Nucleotide-binding</keyword>
<evidence type="ECO:0000256" key="7">
    <source>
        <dbReference type="ARBA" id="ARBA00068968"/>
    </source>
</evidence>
<accession>A0A0H3PLA4</accession>
<dbReference type="Pfam" id="PF08218">
    <property type="entry name" value="Citrate_ly_lig"/>
    <property type="match status" value="1"/>
</dbReference>
<gene>
    <name evidence="11" type="ORF">CGSHi3655_04280</name>
    <name evidence="10" type="ORF">KRLU3655_LOCUS1116</name>
</gene>
<proteinExistence type="predicted"/>
<evidence type="ECO:0000256" key="1">
    <source>
        <dbReference type="ARBA" id="ARBA00022598"/>
    </source>
</evidence>
<dbReference type="Proteomes" id="UP000837958">
    <property type="component" value="Chromosome"/>
</dbReference>
<dbReference type="Proteomes" id="UP000003185">
    <property type="component" value="Unassembled WGS sequence"/>
</dbReference>
<dbReference type="AlphaFoldDB" id="A0A0H3PLA4"/>
<dbReference type="GO" id="GO:0016829">
    <property type="term" value="F:lyase activity"/>
    <property type="evidence" value="ECO:0007669"/>
    <property type="project" value="UniProtKB-KW"/>
</dbReference>
<keyword evidence="1 8" id="KW-0436">Ligase</keyword>
<dbReference type="InterPro" id="IPR013166">
    <property type="entry name" value="Citrate_lyase_ligase_C"/>
</dbReference>
<organism evidence="11 12">
    <name type="scientific">Haemophilus influenzae (strain NTHi 3655)</name>
    <dbReference type="NCBI Taxonomy" id="375177"/>
    <lineage>
        <taxon>Bacteria</taxon>
        <taxon>Pseudomonadati</taxon>
        <taxon>Pseudomonadota</taxon>
        <taxon>Gammaproteobacteria</taxon>
        <taxon>Pasteurellales</taxon>
        <taxon>Pasteurellaceae</taxon>
        <taxon>Haemophilus</taxon>
    </lineage>
</organism>
<feature type="domain" description="N-acetyltransferase" evidence="9">
    <location>
        <begin position="1"/>
        <end position="131"/>
    </location>
</feature>
<evidence type="ECO:0000256" key="3">
    <source>
        <dbReference type="ARBA" id="ARBA00022840"/>
    </source>
</evidence>
<dbReference type="NCBIfam" id="TIGR00124">
    <property type="entry name" value="cit_ly_ligase"/>
    <property type="match status" value="1"/>
</dbReference>
<dbReference type="InterPro" id="IPR000182">
    <property type="entry name" value="GNAT_dom"/>
</dbReference>
<dbReference type="EMBL" id="OV040719">
    <property type="protein sequence ID" value="CAH0451040.1"/>
    <property type="molecule type" value="Genomic_DNA"/>
</dbReference>
<dbReference type="PANTHER" id="PTHR40599">
    <property type="entry name" value="[CITRATE [PRO-3S]-LYASE] LIGASE"/>
    <property type="match status" value="1"/>
</dbReference>
<dbReference type="InterPro" id="IPR004821">
    <property type="entry name" value="Cyt_trans-like"/>
</dbReference>
<evidence type="ECO:0000259" key="9">
    <source>
        <dbReference type="PROSITE" id="PS51186"/>
    </source>
</evidence>
<dbReference type="EMBL" id="AAZF01000006">
    <property type="protein sequence ID" value="EDJ92583.1"/>
    <property type="molecule type" value="Genomic_DNA"/>
</dbReference>
<reference evidence="13" key="2">
    <citation type="submission" date="2021-11" db="EMBL/GenBank/DDBJ databases">
        <authorList>
            <person name="Riesbeck K."/>
        </authorList>
    </citation>
    <scope>NUCLEOTIDE SEQUENCE [LARGE SCALE GENOMIC DNA]</scope>
</reference>
<keyword evidence="3 8" id="KW-0067">ATP-binding</keyword>